<organism evidence="2">
    <name type="scientific">marine metagenome</name>
    <dbReference type="NCBI Taxonomy" id="408172"/>
    <lineage>
        <taxon>unclassified sequences</taxon>
        <taxon>metagenomes</taxon>
        <taxon>ecological metagenomes</taxon>
    </lineage>
</organism>
<dbReference type="EMBL" id="UINC01191942">
    <property type="protein sequence ID" value="SVE06835.1"/>
    <property type="molecule type" value="Genomic_DNA"/>
</dbReference>
<dbReference type="Gene3D" id="3.40.30.10">
    <property type="entry name" value="Glutaredoxin"/>
    <property type="match status" value="1"/>
</dbReference>
<name>A0A383AI11_9ZZZZ</name>
<proteinExistence type="predicted"/>
<accession>A0A383AI11</accession>
<dbReference type="SUPFAM" id="SSF52833">
    <property type="entry name" value="Thioredoxin-like"/>
    <property type="match status" value="1"/>
</dbReference>
<dbReference type="GO" id="GO:0016209">
    <property type="term" value="F:antioxidant activity"/>
    <property type="evidence" value="ECO:0007669"/>
    <property type="project" value="InterPro"/>
</dbReference>
<evidence type="ECO:0000313" key="2">
    <source>
        <dbReference type="EMBL" id="SVE06835.1"/>
    </source>
</evidence>
<reference evidence="2" key="1">
    <citation type="submission" date="2018-05" db="EMBL/GenBank/DDBJ databases">
        <authorList>
            <person name="Lanie J.A."/>
            <person name="Ng W.-L."/>
            <person name="Kazmierczak K.M."/>
            <person name="Andrzejewski T.M."/>
            <person name="Davidsen T.M."/>
            <person name="Wayne K.J."/>
            <person name="Tettelin H."/>
            <person name="Glass J.I."/>
            <person name="Rusch D."/>
            <person name="Podicherti R."/>
            <person name="Tsui H.-C.T."/>
            <person name="Winkler M.E."/>
        </authorList>
    </citation>
    <scope>NUCLEOTIDE SEQUENCE</scope>
</reference>
<dbReference type="AlphaFoldDB" id="A0A383AI11"/>
<feature type="domain" description="Alkyl hydroperoxide reductase subunit C/ Thiol specific antioxidant" evidence="1">
    <location>
        <begin position="6"/>
        <end position="45"/>
    </location>
</feature>
<sequence length="45" mass="4893">MPLLNVGDQAPGFSAQNQDGETVTLDQYRGKSVVLWWYPKAGTPG</sequence>
<gene>
    <name evidence="2" type="ORF">METZ01_LOCUS459689</name>
</gene>
<dbReference type="GO" id="GO:0016491">
    <property type="term" value="F:oxidoreductase activity"/>
    <property type="evidence" value="ECO:0007669"/>
    <property type="project" value="InterPro"/>
</dbReference>
<evidence type="ECO:0000259" key="1">
    <source>
        <dbReference type="Pfam" id="PF00578"/>
    </source>
</evidence>
<dbReference type="InterPro" id="IPR036249">
    <property type="entry name" value="Thioredoxin-like_sf"/>
</dbReference>
<protein>
    <recommendedName>
        <fullName evidence="1">Alkyl hydroperoxide reductase subunit C/ Thiol specific antioxidant domain-containing protein</fullName>
    </recommendedName>
</protein>
<dbReference type="InterPro" id="IPR000866">
    <property type="entry name" value="AhpC/TSA"/>
</dbReference>
<dbReference type="Pfam" id="PF00578">
    <property type="entry name" value="AhpC-TSA"/>
    <property type="match status" value="1"/>
</dbReference>